<dbReference type="Pfam" id="PF21023">
    <property type="entry name" value="DENR_N"/>
    <property type="match status" value="1"/>
</dbReference>
<dbReference type="InterPro" id="IPR050318">
    <property type="entry name" value="DENR/SUI1_TIF"/>
</dbReference>
<dbReference type="OMA" id="SAEYCEF"/>
<evidence type="ECO:0000313" key="3">
    <source>
        <dbReference type="Proteomes" id="UP000026915"/>
    </source>
</evidence>
<dbReference type="InterPro" id="IPR048517">
    <property type="entry name" value="DENR_N"/>
</dbReference>
<organism evidence="2 3">
    <name type="scientific">Theobroma cacao</name>
    <name type="common">Cacao</name>
    <name type="synonym">Cocoa</name>
    <dbReference type="NCBI Taxonomy" id="3641"/>
    <lineage>
        <taxon>Eukaryota</taxon>
        <taxon>Viridiplantae</taxon>
        <taxon>Streptophyta</taxon>
        <taxon>Embryophyta</taxon>
        <taxon>Tracheophyta</taxon>
        <taxon>Spermatophyta</taxon>
        <taxon>Magnoliopsida</taxon>
        <taxon>eudicotyledons</taxon>
        <taxon>Gunneridae</taxon>
        <taxon>Pentapetalae</taxon>
        <taxon>rosids</taxon>
        <taxon>malvids</taxon>
        <taxon>Malvales</taxon>
        <taxon>Malvaceae</taxon>
        <taxon>Byttnerioideae</taxon>
        <taxon>Theobroma</taxon>
    </lineage>
</organism>
<dbReference type="HOGENOM" id="CLU_2563048_0_0_1"/>
<dbReference type="STRING" id="3641.A0A061FHJ8"/>
<dbReference type="PANTHER" id="PTHR12789:SF6">
    <property type="entry name" value="TRANSLATION MACHINERY-ASSOCIATED PROTEIN 22"/>
    <property type="match status" value="1"/>
</dbReference>
<dbReference type="EMBL" id="CM001886">
    <property type="protein sequence ID" value="EOY16536.1"/>
    <property type="molecule type" value="Genomic_DNA"/>
</dbReference>
<dbReference type="AlphaFoldDB" id="A0A061FHJ8"/>
<dbReference type="GO" id="GO:0001731">
    <property type="term" value="P:formation of translation preinitiation complex"/>
    <property type="evidence" value="ECO:0000318"/>
    <property type="project" value="GO_Central"/>
</dbReference>
<name>A0A061FHJ8_THECC</name>
<keyword evidence="3" id="KW-1185">Reference proteome</keyword>
<dbReference type="eggNOG" id="KOG3239">
    <property type="taxonomic scope" value="Eukaryota"/>
</dbReference>
<evidence type="ECO:0000313" key="2">
    <source>
        <dbReference type="EMBL" id="EOY16536.1"/>
    </source>
</evidence>
<protein>
    <recommendedName>
        <fullName evidence="1">DENR N-terminal domain-containing protein</fullName>
    </recommendedName>
</protein>
<evidence type="ECO:0000259" key="1">
    <source>
        <dbReference type="Pfam" id="PF21023"/>
    </source>
</evidence>
<gene>
    <name evidence="2" type="ORF">TCM_035332</name>
</gene>
<dbReference type="GO" id="GO:0002188">
    <property type="term" value="P:translation reinitiation"/>
    <property type="evidence" value="ECO:0000318"/>
    <property type="project" value="GO_Central"/>
</dbReference>
<proteinExistence type="predicted"/>
<dbReference type="InParanoid" id="A0A061FHJ8"/>
<dbReference type="Gramene" id="EOY16536">
    <property type="protein sequence ID" value="EOY16536"/>
    <property type="gene ID" value="TCM_035332"/>
</dbReference>
<dbReference type="PANTHER" id="PTHR12789">
    <property type="entry name" value="DENSITY-REGULATED PROTEIN HOMOLOG"/>
    <property type="match status" value="1"/>
</dbReference>
<accession>A0A061FHJ8</accession>
<dbReference type="Proteomes" id="UP000026915">
    <property type="component" value="Chromosome 8"/>
</dbReference>
<feature type="domain" description="DENR N-terminal" evidence="1">
    <location>
        <begin position="12"/>
        <end position="45"/>
    </location>
</feature>
<sequence length="82" mass="9163">MEYPYPVGKPLAYCQVCGLSAEYCEFSSEFNKCKPWLFQNTPDLYLDLLQTANAKEANKVVDQLQSTGISSATAIYRSELNG</sequence>
<reference evidence="2 3" key="1">
    <citation type="journal article" date="2013" name="Genome Biol.">
        <title>The genome sequence of the most widely cultivated cacao type and its use to identify candidate genes regulating pod color.</title>
        <authorList>
            <person name="Motamayor J.C."/>
            <person name="Mockaitis K."/>
            <person name="Schmutz J."/>
            <person name="Haiminen N."/>
            <person name="Iii D.L."/>
            <person name="Cornejo O."/>
            <person name="Findley S.D."/>
            <person name="Zheng P."/>
            <person name="Utro F."/>
            <person name="Royaert S."/>
            <person name="Saski C."/>
            <person name="Jenkins J."/>
            <person name="Podicheti R."/>
            <person name="Zhao M."/>
            <person name="Scheffler B.E."/>
            <person name="Stack J.C."/>
            <person name="Feltus F.A."/>
            <person name="Mustiga G.M."/>
            <person name="Amores F."/>
            <person name="Phillips W."/>
            <person name="Marelli J.P."/>
            <person name="May G.D."/>
            <person name="Shapiro H."/>
            <person name="Ma J."/>
            <person name="Bustamante C.D."/>
            <person name="Schnell R.J."/>
            <person name="Main D."/>
            <person name="Gilbert D."/>
            <person name="Parida L."/>
            <person name="Kuhn D.N."/>
        </authorList>
    </citation>
    <scope>NUCLEOTIDE SEQUENCE [LARGE SCALE GENOMIC DNA]</scope>
    <source>
        <strain evidence="3">cv. Matina 1-6</strain>
    </source>
</reference>